<dbReference type="Gene3D" id="3.20.20.70">
    <property type="entry name" value="Aldolase class I"/>
    <property type="match status" value="1"/>
</dbReference>
<dbReference type="SUPFAM" id="SSF102114">
    <property type="entry name" value="Radical SAM enzymes"/>
    <property type="match status" value="1"/>
</dbReference>
<dbReference type="GO" id="GO:0046872">
    <property type="term" value="F:metal ion binding"/>
    <property type="evidence" value="ECO:0007669"/>
    <property type="project" value="UniProtKB-KW"/>
</dbReference>
<feature type="binding site" evidence="14">
    <location>
        <position position="120"/>
    </location>
    <ligand>
        <name>[4Fe-4S] cluster</name>
        <dbReference type="ChEBI" id="CHEBI:49883"/>
        <note>4Fe-4S-S-AdoMet</note>
    </ligand>
</feature>
<feature type="binding site" evidence="14">
    <location>
        <position position="116"/>
    </location>
    <ligand>
        <name>[4Fe-4S] cluster</name>
        <dbReference type="ChEBI" id="CHEBI:49883"/>
        <note>4Fe-4S-S-AdoMet</note>
    </ligand>
</feature>
<dbReference type="InterPro" id="IPR007197">
    <property type="entry name" value="rSAM"/>
</dbReference>
<evidence type="ECO:0000256" key="6">
    <source>
        <dbReference type="ARBA" id="ARBA00022485"/>
    </source>
</evidence>
<dbReference type="OrthoDB" id="9770937at2"/>
<evidence type="ECO:0000313" key="18">
    <source>
        <dbReference type="Proteomes" id="UP000283087"/>
    </source>
</evidence>
<feature type="binding site" evidence="14">
    <location>
        <position position="123"/>
    </location>
    <ligand>
        <name>[4Fe-4S] cluster</name>
        <dbReference type="ChEBI" id="CHEBI:49883"/>
        <note>4Fe-4S-S-AdoMet</note>
    </ligand>
</feature>
<keyword evidence="8 14" id="KW-0479">Metal-binding</keyword>
<evidence type="ECO:0000259" key="16">
    <source>
        <dbReference type="PROSITE" id="PS51918"/>
    </source>
</evidence>
<dbReference type="SFLD" id="SFLDF00314">
    <property type="entry name" value="L-lysine_2_3-aminomutase_(yjeK"/>
    <property type="match status" value="1"/>
</dbReference>
<evidence type="ECO:0000256" key="7">
    <source>
        <dbReference type="ARBA" id="ARBA00022691"/>
    </source>
</evidence>
<protein>
    <recommendedName>
        <fullName evidence="5">L-lysine 2,3-aminomutase</fullName>
    </recommendedName>
    <alternativeName>
        <fullName evidence="13">EF-P post-translational modification enzyme B</fullName>
    </alternativeName>
</protein>
<evidence type="ECO:0000256" key="15">
    <source>
        <dbReference type="PIRSR" id="PIRSR603739-50"/>
    </source>
</evidence>
<evidence type="ECO:0000256" key="8">
    <source>
        <dbReference type="ARBA" id="ARBA00022723"/>
    </source>
</evidence>
<keyword evidence="9 15" id="KW-0663">Pyridoxal phosphate</keyword>
<feature type="domain" description="Radical SAM core" evidence="16">
    <location>
        <begin position="102"/>
        <end position="325"/>
    </location>
</feature>
<evidence type="ECO:0000256" key="13">
    <source>
        <dbReference type="ARBA" id="ARBA00030756"/>
    </source>
</evidence>
<proteinExistence type="inferred from homology"/>
<name>A0A430KTX0_9GAMM</name>
<dbReference type="PANTHER" id="PTHR30538">
    <property type="entry name" value="LYSINE 2,3-AMINOMUTASE-RELATED"/>
    <property type="match status" value="1"/>
</dbReference>
<reference evidence="17 18" key="1">
    <citation type="submission" date="2018-11" db="EMBL/GenBank/DDBJ databases">
        <title>The draft genome sequence of Amphritea opalescens ANRC-JH13T.</title>
        <authorList>
            <person name="Fang Z."/>
            <person name="Zhang Y."/>
            <person name="Han X."/>
        </authorList>
    </citation>
    <scope>NUCLEOTIDE SEQUENCE [LARGE SCALE GENOMIC DNA]</scope>
    <source>
        <strain evidence="17 18">ANRC-JH13</strain>
    </source>
</reference>
<comment type="catalytic activity">
    <reaction evidence="1">
        <text>L-lysine = D-beta-lysine</text>
        <dbReference type="Rhea" id="RHEA:44148"/>
        <dbReference type="ChEBI" id="CHEBI:32551"/>
        <dbReference type="ChEBI" id="CHEBI:84138"/>
    </reaction>
</comment>
<evidence type="ECO:0000256" key="12">
    <source>
        <dbReference type="ARBA" id="ARBA00023235"/>
    </source>
</evidence>
<dbReference type="InterPro" id="IPR058240">
    <property type="entry name" value="rSAM_sf"/>
</dbReference>
<dbReference type="Pfam" id="PF04055">
    <property type="entry name" value="Radical_SAM"/>
    <property type="match status" value="1"/>
</dbReference>
<evidence type="ECO:0000256" key="14">
    <source>
        <dbReference type="PIRSR" id="PIRSR004911-1"/>
    </source>
</evidence>
<feature type="modified residue" description="N6-(pyridoxal phosphate)lysine" evidence="15">
    <location>
        <position position="328"/>
    </location>
</feature>
<keyword evidence="18" id="KW-1185">Reference proteome</keyword>
<dbReference type="InterPro" id="IPR013785">
    <property type="entry name" value="Aldolase_TIM"/>
</dbReference>
<organism evidence="17 18">
    <name type="scientific">Amphritea opalescens</name>
    <dbReference type="NCBI Taxonomy" id="2490544"/>
    <lineage>
        <taxon>Bacteria</taxon>
        <taxon>Pseudomonadati</taxon>
        <taxon>Pseudomonadota</taxon>
        <taxon>Gammaproteobacteria</taxon>
        <taxon>Oceanospirillales</taxon>
        <taxon>Oceanospirillaceae</taxon>
        <taxon>Amphritea</taxon>
    </lineage>
</organism>
<evidence type="ECO:0000256" key="2">
    <source>
        <dbReference type="ARBA" id="ARBA00001933"/>
    </source>
</evidence>
<keyword evidence="10" id="KW-0408">Iron</keyword>
<evidence type="ECO:0000256" key="10">
    <source>
        <dbReference type="ARBA" id="ARBA00023004"/>
    </source>
</evidence>
<evidence type="ECO:0000256" key="11">
    <source>
        <dbReference type="ARBA" id="ARBA00023014"/>
    </source>
</evidence>
<comment type="cofactor">
    <cofactor evidence="2 15">
        <name>pyridoxal 5'-phosphate</name>
        <dbReference type="ChEBI" id="CHEBI:597326"/>
    </cofactor>
</comment>
<dbReference type="InterPro" id="IPR022462">
    <property type="entry name" value="EpmB"/>
</dbReference>
<sequence>MNSIIPLPDTWQTLLSQTLESPEALIRYLDLPESLLEGANRAHAEFAMRIPRPWLDRIEKGNLNDPLLRQVLPLGEEMDDVPGFTQDPLEEMHSNPVEGLIHKYKGRVLVILTGACAINCRYCFRRHFPYADNRLGPTQWQKIIAYITADSSITEIIFSGGDPLVSSDARLKQFITDLEQIPHLTRLRIHSRLPVVLPQRITESLTQVLQQTRLKVVTVIHSNHPQELDEQVANAVQRLHQAGVTVFNQAVLLRGINDSCEILKGLSEKLFDIGVLPYYLFTFDPVKGAAHFDIPDSEAKQLLQQLQDQLPGYLVPRLAREIPGRGSKTLLSLDQD</sequence>
<dbReference type="PIRSF" id="PIRSF004911">
    <property type="entry name" value="DUF160"/>
    <property type="match status" value="1"/>
</dbReference>
<evidence type="ECO:0000256" key="9">
    <source>
        <dbReference type="ARBA" id="ARBA00022898"/>
    </source>
</evidence>
<comment type="cofactor">
    <cofactor evidence="3">
        <name>[4Fe-4S] cluster</name>
        <dbReference type="ChEBI" id="CHEBI:49883"/>
    </cofactor>
</comment>
<gene>
    <name evidence="17" type="primary">epmB</name>
    <name evidence="17" type="ORF">EH243_04970</name>
</gene>
<evidence type="ECO:0000256" key="4">
    <source>
        <dbReference type="ARBA" id="ARBA00008703"/>
    </source>
</evidence>
<dbReference type="SFLD" id="SFLDG01070">
    <property type="entry name" value="PLP-dependent"/>
    <property type="match status" value="1"/>
</dbReference>
<evidence type="ECO:0000256" key="1">
    <source>
        <dbReference type="ARBA" id="ARBA00001352"/>
    </source>
</evidence>
<keyword evidence="6 14" id="KW-0004">4Fe-4S</keyword>
<dbReference type="NCBIfam" id="TIGR00238">
    <property type="entry name" value="KamA family radical SAM protein"/>
    <property type="match status" value="1"/>
</dbReference>
<dbReference type="GO" id="GO:0051539">
    <property type="term" value="F:4 iron, 4 sulfur cluster binding"/>
    <property type="evidence" value="ECO:0007669"/>
    <property type="project" value="UniProtKB-KW"/>
</dbReference>
<dbReference type="Proteomes" id="UP000283087">
    <property type="component" value="Unassembled WGS sequence"/>
</dbReference>
<dbReference type="NCBIfam" id="TIGR03821">
    <property type="entry name" value="EFP_modif_epmB"/>
    <property type="match status" value="1"/>
</dbReference>
<dbReference type="CDD" id="cd01335">
    <property type="entry name" value="Radical_SAM"/>
    <property type="match status" value="1"/>
</dbReference>
<evidence type="ECO:0000313" key="17">
    <source>
        <dbReference type="EMBL" id="RTE66952.1"/>
    </source>
</evidence>
<comment type="similarity">
    <text evidence="4">Belongs to the radical SAM superfamily. KamA family.</text>
</comment>
<dbReference type="PANTHER" id="PTHR30538:SF1">
    <property type="entry name" value="L-LYSINE 2,3-AMINOMUTASE"/>
    <property type="match status" value="1"/>
</dbReference>
<dbReference type="RefSeq" id="WP_126157537.1">
    <property type="nucleotide sequence ID" value="NZ_RQXW01000003.1"/>
</dbReference>
<dbReference type="SFLD" id="SFLDS00029">
    <property type="entry name" value="Radical_SAM"/>
    <property type="match status" value="1"/>
</dbReference>
<evidence type="ECO:0000256" key="3">
    <source>
        <dbReference type="ARBA" id="ARBA00001966"/>
    </source>
</evidence>
<comment type="caution">
    <text evidence="17">The sequence shown here is derived from an EMBL/GenBank/DDBJ whole genome shotgun (WGS) entry which is preliminary data.</text>
</comment>
<dbReference type="InterPro" id="IPR003739">
    <property type="entry name" value="Lys_aminomutase/Glu_NH3_mut"/>
</dbReference>
<evidence type="ECO:0000256" key="5">
    <source>
        <dbReference type="ARBA" id="ARBA00022363"/>
    </source>
</evidence>
<dbReference type="GO" id="GO:0016853">
    <property type="term" value="F:isomerase activity"/>
    <property type="evidence" value="ECO:0007669"/>
    <property type="project" value="UniProtKB-KW"/>
</dbReference>
<keyword evidence="7" id="KW-0949">S-adenosyl-L-methionine</keyword>
<dbReference type="EMBL" id="RQXW01000003">
    <property type="protein sequence ID" value="RTE66952.1"/>
    <property type="molecule type" value="Genomic_DNA"/>
</dbReference>
<keyword evidence="12" id="KW-0413">Isomerase</keyword>
<accession>A0A430KTX0</accession>
<dbReference type="AlphaFoldDB" id="A0A430KTX0"/>
<keyword evidence="11 14" id="KW-0411">Iron-sulfur</keyword>
<dbReference type="PROSITE" id="PS51918">
    <property type="entry name" value="RADICAL_SAM"/>
    <property type="match status" value="1"/>
</dbReference>